<keyword evidence="5" id="KW-1185">Reference proteome</keyword>
<protein>
    <recommendedName>
        <fullName evidence="3">Phospholipase/carboxylesterase/thioesterase domain-containing protein</fullName>
    </recommendedName>
</protein>
<feature type="domain" description="Phospholipase/carboxylesterase/thioesterase" evidence="3">
    <location>
        <begin position="207"/>
        <end position="271"/>
    </location>
</feature>
<reference evidence="4" key="1">
    <citation type="submission" date="2022-10" db="EMBL/GenBank/DDBJ databases">
        <title>Determination and structural analysis of whole genome sequence of Sarocladium strictum F4-1.</title>
        <authorList>
            <person name="Hu L."/>
            <person name="Jiang Y."/>
        </authorList>
    </citation>
    <scope>NUCLEOTIDE SEQUENCE</scope>
    <source>
        <strain evidence="4">F4-1</strain>
    </source>
</reference>
<dbReference type="PANTHER" id="PTHR10655:SF63">
    <property type="entry name" value="PHOSPHOLIPASE_CARBOXYLESTERASE_THIOESTERASE DOMAIN-CONTAINING PROTEIN"/>
    <property type="match status" value="1"/>
</dbReference>
<dbReference type="AlphaFoldDB" id="A0AA39GDT9"/>
<dbReference type="GO" id="GO:0008474">
    <property type="term" value="F:palmitoyl-(protein) hydrolase activity"/>
    <property type="evidence" value="ECO:0007669"/>
    <property type="project" value="TreeGrafter"/>
</dbReference>
<sequence>MSASQPAPRGPGEPIYRVEPLTTHTHTILLLHGLGSNGEKFGKELLETGITSSGLTLPQLLPGARFLFPTSRRRRSTAFGRSMLTQWFDIANLQDPELRKEKQLKGLGESAQELFAIVQKELEMVPARNLILGGLSQGCAIGYLTYQSDLQDSLAENEEDTQRDLDEENPFSTPEVAGERPHPSVQAQNFERDLLGLQPLEEPAREKTAYGTPVFLGHGVKDEKVPLGLGTSAARVVRSAGYEVRWRAYEELGHWYQVPEEVDDIVDFISSVVGWPVSHG</sequence>
<feature type="domain" description="Phospholipase/carboxylesterase/thioesterase" evidence="3">
    <location>
        <begin position="19"/>
        <end position="143"/>
    </location>
</feature>
<name>A0AA39GDT9_SARSR</name>
<accession>A0AA39GDT9</accession>
<evidence type="ECO:0000259" key="3">
    <source>
        <dbReference type="Pfam" id="PF02230"/>
    </source>
</evidence>
<evidence type="ECO:0000256" key="1">
    <source>
        <dbReference type="ARBA" id="ARBA00006499"/>
    </source>
</evidence>
<dbReference type="Pfam" id="PF02230">
    <property type="entry name" value="Abhydrolase_2"/>
    <property type="match status" value="2"/>
</dbReference>
<feature type="compositionally biased region" description="Acidic residues" evidence="2">
    <location>
        <begin position="155"/>
        <end position="169"/>
    </location>
</feature>
<dbReference type="Proteomes" id="UP001175261">
    <property type="component" value="Unassembled WGS sequence"/>
</dbReference>
<dbReference type="GO" id="GO:0052689">
    <property type="term" value="F:carboxylic ester hydrolase activity"/>
    <property type="evidence" value="ECO:0007669"/>
    <property type="project" value="TreeGrafter"/>
</dbReference>
<evidence type="ECO:0000313" key="5">
    <source>
        <dbReference type="Proteomes" id="UP001175261"/>
    </source>
</evidence>
<dbReference type="Gene3D" id="3.40.50.1820">
    <property type="entry name" value="alpha/beta hydrolase"/>
    <property type="match status" value="1"/>
</dbReference>
<dbReference type="InterPro" id="IPR029058">
    <property type="entry name" value="AB_hydrolase_fold"/>
</dbReference>
<feature type="region of interest" description="Disordered" evidence="2">
    <location>
        <begin position="153"/>
        <end position="184"/>
    </location>
</feature>
<dbReference type="EMBL" id="JAPDFR010000007">
    <property type="protein sequence ID" value="KAK0385341.1"/>
    <property type="molecule type" value="Genomic_DNA"/>
</dbReference>
<evidence type="ECO:0000313" key="4">
    <source>
        <dbReference type="EMBL" id="KAK0385341.1"/>
    </source>
</evidence>
<proteinExistence type="inferred from homology"/>
<gene>
    <name evidence="4" type="ORF">NLU13_7817</name>
</gene>
<dbReference type="SUPFAM" id="SSF53474">
    <property type="entry name" value="alpha/beta-Hydrolases"/>
    <property type="match status" value="1"/>
</dbReference>
<dbReference type="GO" id="GO:0005737">
    <property type="term" value="C:cytoplasm"/>
    <property type="evidence" value="ECO:0007669"/>
    <property type="project" value="TreeGrafter"/>
</dbReference>
<organism evidence="4 5">
    <name type="scientific">Sarocladium strictum</name>
    <name type="common">Black bundle disease fungus</name>
    <name type="synonym">Acremonium strictum</name>
    <dbReference type="NCBI Taxonomy" id="5046"/>
    <lineage>
        <taxon>Eukaryota</taxon>
        <taxon>Fungi</taxon>
        <taxon>Dikarya</taxon>
        <taxon>Ascomycota</taxon>
        <taxon>Pezizomycotina</taxon>
        <taxon>Sordariomycetes</taxon>
        <taxon>Hypocreomycetidae</taxon>
        <taxon>Hypocreales</taxon>
        <taxon>Sarocladiaceae</taxon>
        <taxon>Sarocladium</taxon>
    </lineage>
</organism>
<evidence type="ECO:0000256" key="2">
    <source>
        <dbReference type="SAM" id="MobiDB-lite"/>
    </source>
</evidence>
<dbReference type="InterPro" id="IPR050565">
    <property type="entry name" value="LYPA1-2/EST-like"/>
</dbReference>
<dbReference type="InterPro" id="IPR003140">
    <property type="entry name" value="PLipase/COase/thioEstase"/>
</dbReference>
<comment type="similarity">
    <text evidence="1">Belongs to the AB hydrolase superfamily. AB hydrolase 2 family.</text>
</comment>
<comment type="caution">
    <text evidence="4">The sequence shown here is derived from an EMBL/GenBank/DDBJ whole genome shotgun (WGS) entry which is preliminary data.</text>
</comment>
<dbReference type="PANTHER" id="PTHR10655">
    <property type="entry name" value="LYSOPHOSPHOLIPASE-RELATED"/>
    <property type="match status" value="1"/>
</dbReference>